<evidence type="ECO:0000256" key="1">
    <source>
        <dbReference type="ARBA" id="ARBA00000900"/>
    </source>
</evidence>
<feature type="compositionally biased region" description="Acidic residues" evidence="9">
    <location>
        <begin position="118"/>
        <end position="137"/>
    </location>
</feature>
<dbReference type="Pfam" id="PF13639">
    <property type="entry name" value="zf-RING_2"/>
    <property type="match status" value="1"/>
</dbReference>
<evidence type="ECO:0000313" key="12">
    <source>
        <dbReference type="Proteomes" id="UP001318860"/>
    </source>
</evidence>
<reference evidence="11 12" key="1">
    <citation type="journal article" date="2021" name="Comput. Struct. Biotechnol. J.">
        <title>De novo genome assembly of the potent medicinal plant Rehmannia glutinosa using nanopore technology.</title>
        <authorList>
            <person name="Ma L."/>
            <person name="Dong C."/>
            <person name="Song C."/>
            <person name="Wang X."/>
            <person name="Zheng X."/>
            <person name="Niu Y."/>
            <person name="Chen S."/>
            <person name="Feng W."/>
        </authorList>
    </citation>
    <scope>NUCLEOTIDE SEQUENCE [LARGE SCALE GENOMIC DNA]</scope>
    <source>
        <strain evidence="11">DH-2019</strain>
    </source>
</reference>
<dbReference type="PANTHER" id="PTHR15710">
    <property type="entry name" value="E3 UBIQUITIN-PROTEIN LIGASE PRAJA"/>
    <property type="match status" value="1"/>
</dbReference>
<feature type="compositionally biased region" description="Basic and acidic residues" evidence="9">
    <location>
        <begin position="138"/>
        <end position="160"/>
    </location>
</feature>
<keyword evidence="5 8" id="KW-0863">Zinc-finger</keyword>
<evidence type="ECO:0000259" key="10">
    <source>
        <dbReference type="PROSITE" id="PS50089"/>
    </source>
</evidence>
<dbReference type="Proteomes" id="UP001318860">
    <property type="component" value="Unassembled WGS sequence"/>
</dbReference>
<dbReference type="Gene3D" id="3.30.40.10">
    <property type="entry name" value="Zinc/RING finger domain, C3HC4 (zinc finger)"/>
    <property type="match status" value="1"/>
</dbReference>
<evidence type="ECO:0000256" key="4">
    <source>
        <dbReference type="ARBA" id="ARBA00022723"/>
    </source>
</evidence>
<feature type="region of interest" description="Disordered" evidence="9">
    <location>
        <begin position="118"/>
        <end position="182"/>
    </location>
</feature>
<feature type="compositionally biased region" description="Acidic residues" evidence="9">
    <location>
        <begin position="161"/>
        <end position="179"/>
    </location>
</feature>
<accession>A0ABR0V765</accession>
<evidence type="ECO:0000256" key="8">
    <source>
        <dbReference type="PROSITE-ProRule" id="PRU00175"/>
    </source>
</evidence>
<evidence type="ECO:0000256" key="3">
    <source>
        <dbReference type="ARBA" id="ARBA00022679"/>
    </source>
</evidence>
<feature type="region of interest" description="Disordered" evidence="9">
    <location>
        <begin position="1"/>
        <end position="20"/>
    </location>
</feature>
<sequence>MAETPSNQSPAQTQPLSGSGLESPEYWCYHCDKRVAIETLPDLADVICYECKNGFVEAIAAAAVPTLAAASDPMDDPTLGNQFIQVLRLIAQAAREEDAPPPVPSDPSDEDYLRIELDGWDNDNDDEDEEDDDDDEHSVEVVHEDEADNRERYTEDNRSDGEDEDGIEVIEPRGEDEEEEMRRRRRDVLRLRLRDFASRAASRRNRILDWAEILMGLEDHSIELRLQVPDSDTYVGNPGDYVDAAEYEALLQNLAESDSGARRGAPPAAKAAVEGLESVVIKKEENAMVCAICKDMVNVGEIAKNLPCGHGYHGECIVPWLGSRNSCPVCRFELPTDDPEYEEQRKKIVVVAGLRAASSSSSGGDHDSGLE</sequence>
<keyword evidence="4" id="KW-0479">Metal-binding</keyword>
<dbReference type="PANTHER" id="PTHR15710:SF108">
    <property type="entry name" value="OS03G0286100 PROTEIN"/>
    <property type="match status" value="1"/>
</dbReference>
<organism evidence="11 12">
    <name type="scientific">Rehmannia glutinosa</name>
    <name type="common">Chinese foxglove</name>
    <dbReference type="NCBI Taxonomy" id="99300"/>
    <lineage>
        <taxon>Eukaryota</taxon>
        <taxon>Viridiplantae</taxon>
        <taxon>Streptophyta</taxon>
        <taxon>Embryophyta</taxon>
        <taxon>Tracheophyta</taxon>
        <taxon>Spermatophyta</taxon>
        <taxon>Magnoliopsida</taxon>
        <taxon>eudicotyledons</taxon>
        <taxon>Gunneridae</taxon>
        <taxon>Pentapetalae</taxon>
        <taxon>asterids</taxon>
        <taxon>lamiids</taxon>
        <taxon>Lamiales</taxon>
        <taxon>Orobanchaceae</taxon>
        <taxon>Rehmannieae</taxon>
        <taxon>Rehmannia</taxon>
    </lineage>
</organism>
<proteinExistence type="predicted"/>
<dbReference type="EC" id="2.3.2.27" evidence="2"/>
<evidence type="ECO:0000256" key="7">
    <source>
        <dbReference type="ARBA" id="ARBA00022833"/>
    </source>
</evidence>
<dbReference type="InterPro" id="IPR039525">
    <property type="entry name" value="RNF126-like_zinc-ribbon"/>
</dbReference>
<dbReference type="Pfam" id="PF14369">
    <property type="entry name" value="Zn_ribbon_19"/>
    <property type="match status" value="1"/>
</dbReference>
<dbReference type="PROSITE" id="PS50089">
    <property type="entry name" value="ZF_RING_2"/>
    <property type="match status" value="1"/>
</dbReference>
<evidence type="ECO:0000256" key="6">
    <source>
        <dbReference type="ARBA" id="ARBA00022786"/>
    </source>
</evidence>
<protein>
    <recommendedName>
        <fullName evidence="2">RING-type E3 ubiquitin transferase</fullName>
        <ecNumber evidence="2">2.3.2.27</ecNumber>
    </recommendedName>
</protein>
<keyword evidence="12" id="KW-1185">Reference proteome</keyword>
<dbReference type="InterPro" id="IPR001841">
    <property type="entry name" value="Znf_RING"/>
</dbReference>
<gene>
    <name evidence="11" type="ORF">DH2020_035242</name>
</gene>
<feature type="compositionally biased region" description="Polar residues" evidence="9">
    <location>
        <begin position="1"/>
        <end position="17"/>
    </location>
</feature>
<evidence type="ECO:0000256" key="2">
    <source>
        <dbReference type="ARBA" id="ARBA00012483"/>
    </source>
</evidence>
<dbReference type="InterPro" id="IPR013083">
    <property type="entry name" value="Znf_RING/FYVE/PHD"/>
</dbReference>
<keyword evidence="3" id="KW-0808">Transferase</keyword>
<comment type="caution">
    <text evidence="11">The sequence shown here is derived from an EMBL/GenBank/DDBJ whole genome shotgun (WGS) entry which is preliminary data.</text>
</comment>
<dbReference type="SUPFAM" id="SSF57850">
    <property type="entry name" value="RING/U-box"/>
    <property type="match status" value="1"/>
</dbReference>
<evidence type="ECO:0000256" key="5">
    <source>
        <dbReference type="ARBA" id="ARBA00022771"/>
    </source>
</evidence>
<keyword evidence="6" id="KW-0833">Ubl conjugation pathway</keyword>
<feature type="domain" description="RING-type" evidence="10">
    <location>
        <begin position="290"/>
        <end position="331"/>
    </location>
</feature>
<evidence type="ECO:0000256" key="9">
    <source>
        <dbReference type="SAM" id="MobiDB-lite"/>
    </source>
</evidence>
<name>A0ABR0V765_REHGL</name>
<evidence type="ECO:0000313" key="11">
    <source>
        <dbReference type="EMBL" id="KAK6131015.1"/>
    </source>
</evidence>
<comment type="catalytic activity">
    <reaction evidence="1">
        <text>S-ubiquitinyl-[E2 ubiquitin-conjugating enzyme]-L-cysteine + [acceptor protein]-L-lysine = [E2 ubiquitin-conjugating enzyme]-L-cysteine + N(6)-ubiquitinyl-[acceptor protein]-L-lysine.</text>
        <dbReference type="EC" id="2.3.2.27"/>
    </reaction>
</comment>
<keyword evidence="7" id="KW-0862">Zinc</keyword>
<dbReference type="EMBL" id="JABTTQ020001492">
    <property type="protein sequence ID" value="KAK6131015.1"/>
    <property type="molecule type" value="Genomic_DNA"/>
</dbReference>
<dbReference type="SMART" id="SM00184">
    <property type="entry name" value="RING"/>
    <property type="match status" value="1"/>
</dbReference>